<dbReference type="KEGG" id="fpz:LA55_862"/>
<evidence type="ECO:0000313" key="2">
    <source>
        <dbReference type="Proteomes" id="UP000031830"/>
    </source>
</evidence>
<proteinExistence type="predicted"/>
<name>A0A0B6D678_9GAMM</name>
<dbReference type="AlphaFoldDB" id="A0A0B6D678"/>
<dbReference type="PANTHER" id="PTHR39431">
    <property type="entry name" value="FRPA/C-RELATED PROTEIN"/>
    <property type="match status" value="1"/>
</dbReference>
<sequence>MFNEFVDYVKSGSDRVADFATVGGGKIPVAEAISKYIGRADLMNQAVDAYNDGGLPAFYSNIQKNLHETGISVSEHEAIMMTTRIGLAIGANSSIGPKIQESLISFAERAGGESAASSVAKVFNNIKTFALTEDMMMVDVIAGLDLPMDAALAMGGVAIFAGQELSDHADSVFSMNFNGYVQVQNGISYPVSQEYLDNLKLQKYQEAFMEEFYPTTAQQVKHLVEDLFEGAIENAPKALLAAIDTLTGFSLSAHAQETLRVIRRDPLTLDLDGDGIETVSADGSVLFDSNADGVKRGTGWVGADDGLLVRDIDGSGTIDNGQELFGDATVKSDGSIATDGFDALSDLDSNSDGVFDANDAAFEEVKVWQDKNQDGISQADELMSLSEAGIVDINLNATTTTTATDGGVISKTGTFTRTDGTTSTIGNLDFNQNAIYREFTDNLDTSAFNGMMNMAGIGEVRDLQEAATQNQNLADLLGKMNTESYTAKLGLADDLLTEWTKTSNFSDTNNLENIILEDGTSFTFNISDSTRSQLDKIQTLETFSSNKLIQTSIDGDTLTITHGSKSRSYNIVRGQENVLGDSYFTAGWNEYTVGNTVLRDMNLTSVANGYNNILNTVKENIFAQTEYPQILENIGFDYNAESGEIEVNFDGVNELRMVA</sequence>
<protein>
    <submittedName>
        <fullName evidence="1">Hemolysin-type calcium-binding region domain protein</fullName>
    </submittedName>
</protein>
<dbReference type="EMBL" id="CP009440">
    <property type="protein sequence ID" value="AJI53797.1"/>
    <property type="molecule type" value="Genomic_DNA"/>
</dbReference>
<gene>
    <name evidence="1" type="ORF">LA55_862</name>
</gene>
<dbReference type="Proteomes" id="UP000031830">
    <property type="component" value="Chromosome"/>
</dbReference>
<reference evidence="1 2" key="1">
    <citation type="journal article" date="2015" name="Genome Announc.">
        <title>Genome sequencing of 18 francisella strains to aid in assay development and testing.</title>
        <authorList>
            <person name="Johnson S.L."/>
            <person name="Daligault H.E."/>
            <person name="Davenport K.W."/>
            <person name="Coyne S.R."/>
            <person name="Frey K.G."/>
            <person name="Koroleva G.I."/>
            <person name="Broomall S.M."/>
            <person name="Bishop-Lilly K.A."/>
            <person name="Bruce D.C."/>
            <person name="Chertkov O."/>
            <person name="Freitas T."/>
            <person name="Jaissle J."/>
            <person name="Ladner J.T."/>
            <person name="Rosenzweig C.N."/>
            <person name="Gibbons H.S."/>
            <person name="Palacios G.F."/>
            <person name="Redden C.L."/>
            <person name="Xu Y."/>
            <person name="Minogue T.D."/>
            <person name="Chain P.S."/>
        </authorList>
    </citation>
    <scope>NUCLEOTIDE SEQUENCE [LARGE SCALE GENOMIC DNA]</scope>
    <source>
        <strain evidence="1 2">GA01-2794</strain>
    </source>
</reference>
<dbReference type="PANTHER" id="PTHR39431:SF1">
    <property type="entry name" value="FRPA_C-RELATED PROTEIN"/>
    <property type="match status" value="1"/>
</dbReference>
<evidence type="ECO:0000313" key="1">
    <source>
        <dbReference type="EMBL" id="AJI53797.1"/>
    </source>
</evidence>
<organism evidence="1 2">
    <name type="scientific">Francisella philomiragia</name>
    <dbReference type="NCBI Taxonomy" id="28110"/>
    <lineage>
        <taxon>Bacteria</taxon>
        <taxon>Pseudomonadati</taxon>
        <taxon>Pseudomonadota</taxon>
        <taxon>Gammaproteobacteria</taxon>
        <taxon>Thiotrichales</taxon>
        <taxon>Francisellaceae</taxon>
        <taxon>Francisella</taxon>
    </lineage>
</organism>
<accession>A0A0B6D678</accession>